<name>A0ABU8ZJH6_ACIJU</name>
<accession>A0ABU8ZJH6</accession>
<gene>
    <name evidence="1" type="ORF">WM018_13675</name>
</gene>
<reference evidence="1 2" key="1">
    <citation type="submission" date="2024-03" db="EMBL/GenBank/DDBJ databases">
        <title>Cross-transmission of Acinetobacter junii carrying blaOXA-58 in a neonatal intensive care unit.</title>
        <authorList>
            <person name="Bour M."/>
            <person name="Potron A."/>
            <person name="Lecointe D."/>
        </authorList>
    </citation>
    <scope>NUCLEOTIDE SEQUENCE [LARGE SCALE GENOMIC DNA]</scope>
    <source>
        <strain evidence="1 2">21A3096 case 1</strain>
    </source>
</reference>
<evidence type="ECO:0008006" key="3">
    <source>
        <dbReference type="Google" id="ProtNLM"/>
    </source>
</evidence>
<dbReference type="Proteomes" id="UP001498501">
    <property type="component" value="Unassembled WGS sequence"/>
</dbReference>
<proteinExistence type="predicted"/>
<protein>
    <recommendedName>
        <fullName evidence="3">AAA family ATPase</fullName>
    </recommendedName>
</protein>
<evidence type="ECO:0000313" key="2">
    <source>
        <dbReference type="Proteomes" id="UP001498501"/>
    </source>
</evidence>
<keyword evidence="2" id="KW-1185">Reference proteome</keyword>
<comment type="caution">
    <text evidence="1">The sequence shown here is derived from an EMBL/GenBank/DDBJ whole genome shotgun (WGS) entry which is preliminary data.</text>
</comment>
<feature type="non-terminal residue" evidence="1">
    <location>
        <position position="140"/>
    </location>
</feature>
<sequence>MNRILNVKLENCFGIGKLEKEFKFTPKERAQLIYAPNGTMKSSFANVFEYLSKDQRSEIKDRIFSENIALCEINFDGESLNRDNILVVNAETKLSENSITNFIAKEELKSRYDEIFIELLNEKSKFITVLRKQSRSTDCE</sequence>
<dbReference type="EMBL" id="JBBMLE010000065">
    <property type="protein sequence ID" value="MEK0253517.1"/>
    <property type="molecule type" value="Genomic_DNA"/>
</dbReference>
<evidence type="ECO:0000313" key="1">
    <source>
        <dbReference type="EMBL" id="MEK0253517.1"/>
    </source>
</evidence>
<organism evidence="1 2">
    <name type="scientific">Acinetobacter junii</name>
    <dbReference type="NCBI Taxonomy" id="40215"/>
    <lineage>
        <taxon>Bacteria</taxon>
        <taxon>Pseudomonadati</taxon>
        <taxon>Pseudomonadota</taxon>
        <taxon>Gammaproteobacteria</taxon>
        <taxon>Moraxellales</taxon>
        <taxon>Moraxellaceae</taxon>
        <taxon>Acinetobacter</taxon>
    </lineage>
</organism>